<dbReference type="Gene3D" id="2.160.10.10">
    <property type="entry name" value="Hexapeptide repeat proteins"/>
    <property type="match status" value="1"/>
</dbReference>
<accession>A0AA39P1J4</accession>
<sequence length="183" mass="20414">MEPELLVARHRARVLMHRYNASPTTLDTRERKEILAELLNALGLPLNYCRAATRRLLLLAHMLDFGEQGSHANENTYTTMLDGATVTTDTRAYTGADVYFYATTHGVSVKEHQTDLERASKKVIGDDCRTDEAHPSQSSNSSRMFVGAGSIVTKSFPDRPVVSHDSELFVELSIFEARSIRVS</sequence>
<comment type="caution">
    <text evidence="4">The sequence shown here is derived from an EMBL/GenBank/DDBJ whole genome shotgun (WGS) entry which is preliminary data.</text>
</comment>
<reference evidence="4" key="1">
    <citation type="submission" date="2023-06" db="EMBL/GenBank/DDBJ databases">
        <authorList>
            <consortium name="Lawrence Berkeley National Laboratory"/>
            <person name="Ahrendt S."/>
            <person name="Sahu N."/>
            <person name="Indic B."/>
            <person name="Wong-Bajracharya J."/>
            <person name="Merenyi Z."/>
            <person name="Ke H.-M."/>
            <person name="Monk M."/>
            <person name="Kocsube S."/>
            <person name="Drula E."/>
            <person name="Lipzen A."/>
            <person name="Balint B."/>
            <person name="Henrissat B."/>
            <person name="Andreopoulos B."/>
            <person name="Martin F.M."/>
            <person name="Harder C.B."/>
            <person name="Rigling D."/>
            <person name="Ford K.L."/>
            <person name="Foster G.D."/>
            <person name="Pangilinan J."/>
            <person name="Papanicolaou A."/>
            <person name="Barry K."/>
            <person name="LaButti K."/>
            <person name="Viragh M."/>
            <person name="Koriabine M."/>
            <person name="Yan M."/>
            <person name="Riley R."/>
            <person name="Champramary S."/>
            <person name="Plett K.L."/>
            <person name="Tsai I.J."/>
            <person name="Slot J."/>
            <person name="Sipos G."/>
            <person name="Plett J."/>
            <person name="Nagy L.G."/>
            <person name="Grigoriev I.V."/>
        </authorList>
    </citation>
    <scope>NUCLEOTIDE SEQUENCE</scope>
    <source>
        <strain evidence="4">ICMP 16352</strain>
    </source>
</reference>
<keyword evidence="5" id="KW-1185">Reference proteome</keyword>
<dbReference type="AlphaFoldDB" id="A0AA39P1J4"/>
<dbReference type="PANTHER" id="PTHR23416:SF23">
    <property type="entry name" value="ACETYLTRANSFERASE C18B11.09C-RELATED"/>
    <property type="match status" value="1"/>
</dbReference>
<dbReference type="PANTHER" id="PTHR23416">
    <property type="entry name" value="SIALIC ACID SYNTHASE-RELATED"/>
    <property type="match status" value="1"/>
</dbReference>
<keyword evidence="2" id="KW-0808">Transferase</keyword>
<dbReference type="Pfam" id="PF12464">
    <property type="entry name" value="Mac"/>
    <property type="match status" value="1"/>
</dbReference>
<dbReference type="GO" id="GO:0008374">
    <property type="term" value="F:O-acyltransferase activity"/>
    <property type="evidence" value="ECO:0007669"/>
    <property type="project" value="TreeGrafter"/>
</dbReference>
<evidence type="ECO:0000256" key="2">
    <source>
        <dbReference type="ARBA" id="ARBA00022679"/>
    </source>
</evidence>
<comment type="similarity">
    <text evidence="1">Belongs to the transferase hexapeptide repeat family.</text>
</comment>
<dbReference type="InterPro" id="IPR024688">
    <property type="entry name" value="Mac_dom"/>
</dbReference>
<evidence type="ECO:0000313" key="5">
    <source>
        <dbReference type="Proteomes" id="UP001175227"/>
    </source>
</evidence>
<protein>
    <recommendedName>
        <fullName evidence="3">Maltose/galactoside acetyltransferase domain-containing protein</fullName>
    </recommendedName>
</protein>
<gene>
    <name evidence="4" type="ORF">IW261DRAFT_1610123</name>
</gene>
<proteinExistence type="inferred from homology"/>
<evidence type="ECO:0000259" key="3">
    <source>
        <dbReference type="Pfam" id="PF12464"/>
    </source>
</evidence>
<name>A0AA39P1J4_9AGAR</name>
<dbReference type="InterPro" id="IPR051159">
    <property type="entry name" value="Hexapeptide_acetyltransf"/>
</dbReference>
<organism evidence="4 5">
    <name type="scientific">Armillaria novae-zelandiae</name>
    <dbReference type="NCBI Taxonomy" id="153914"/>
    <lineage>
        <taxon>Eukaryota</taxon>
        <taxon>Fungi</taxon>
        <taxon>Dikarya</taxon>
        <taxon>Basidiomycota</taxon>
        <taxon>Agaricomycotina</taxon>
        <taxon>Agaricomycetes</taxon>
        <taxon>Agaricomycetidae</taxon>
        <taxon>Agaricales</taxon>
        <taxon>Marasmiineae</taxon>
        <taxon>Physalacriaceae</taxon>
        <taxon>Armillaria</taxon>
    </lineage>
</organism>
<dbReference type="GO" id="GO:0016407">
    <property type="term" value="F:acetyltransferase activity"/>
    <property type="evidence" value="ECO:0007669"/>
    <property type="project" value="InterPro"/>
</dbReference>
<dbReference type="EMBL" id="JAUEPR010000023">
    <property type="protein sequence ID" value="KAK0475565.1"/>
    <property type="molecule type" value="Genomic_DNA"/>
</dbReference>
<evidence type="ECO:0000256" key="1">
    <source>
        <dbReference type="ARBA" id="ARBA00007274"/>
    </source>
</evidence>
<feature type="domain" description="Maltose/galactoside acetyltransferase" evidence="3">
    <location>
        <begin position="2"/>
        <end position="43"/>
    </location>
</feature>
<dbReference type="Proteomes" id="UP001175227">
    <property type="component" value="Unassembled WGS sequence"/>
</dbReference>
<evidence type="ECO:0000313" key="4">
    <source>
        <dbReference type="EMBL" id="KAK0475565.1"/>
    </source>
</evidence>